<dbReference type="EMBL" id="CP003326">
    <property type="protein sequence ID" value="AFS79474.1"/>
    <property type="molecule type" value="Genomic_DNA"/>
</dbReference>
<evidence type="ECO:0008006" key="3">
    <source>
        <dbReference type="Google" id="ProtNLM"/>
    </source>
</evidence>
<evidence type="ECO:0000313" key="2">
    <source>
        <dbReference type="Proteomes" id="UP000006094"/>
    </source>
</evidence>
<gene>
    <name evidence="1" type="ordered locus">Curi_c24790</name>
</gene>
<keyword evidence="2" id="KW-1185">Reference proteome</keyword>
<accession>K0B1Y4</accession>
<sequence>MPDYLYIIVFITILVGLIIREIYLFNKDRYNPYVFRRKGKFLKQFIVNLGVNIFIIVCIKNIKSTFIVLCIFSVYSFCLATCISILNYLSYNRIKDKKIIFHTASLIIMIVIILIFLWRLVIK</sequence>
<dbReference type="Proteomes" id="UP000006094">
    <property type="component" value="Chromosome"/>
</dbReference>
<name>K0B1Y4_GOTA9</name>
<organism evidence="1 2">
    <name type="scientific">Gottschalkia acidurici (strain ATCC 7906 / DSM 604 / BCRC 14475 / CIP 104303 / KCTC 5404 / NCIMB 10678 / 9a)</name>
    <name type="common">Clostridium acidurici</name>
    <dbReference type="NCBI Taxonomy" id="1128398"/>
    <lineage>
        <taxon>Bacteria</taxon>
        <taxon>Bacillati</taxon>
        <taxon>Bacillota</taxon>
        <taxon>Tissierellia</taxon>
        <taxon>Tissierellales</taxon>
        <taxon>Gottschalkiaceae</taxon>
        <taxon>Gottschalkia</taxon>
    </lineage>
</organism>
<dbReference type="eggNOG" id="ENOG502ZUB2">
    <property type="taxonomic scope" value="Bacteria"/>
</dbReference>
<dbReference type="KEGG" id="cad:Curi_c24790"/>
<evidence type="ECO:0000313" key="1">
    <source>
        <dbReference type="EMBL" id="AFS79474.1"/>
    </source>
</evidence>
<protein>
    <recommendedName>
        <fullName evidence="3">DUF4181 domain-containing protein</fullName>
    </recommendedName>
</protein>
<proteinExistence type="predicted"/>
<dbReference type="AlphaFoldDB" id="K0B1Y4"/>
<reference evidence="1 2" key="1">
    <citation type="journal article" date="2012" name="PLoS ONE">
        <title>The purine-utilizing bacterium Clostridium acidurici 9a: a genome-guided metabolic reconsideration.</title>
        <authorList>
            <person name="Hartwich K."/>
            <person name="Poehlein A."/>
            <person name="Daniel R."/>
        </authorList>
    </citation>
    <scope>NUCLEOTIDE SEQUENCE [LARGE SCALE GENOMIC DNA]</scope>
    <source>
        <strain evidence="2">ATCC 7906 / DSM 604 / BCRC 14475 / CIP 104303 / KCTC 5404 / NCIMB 10678 / 9a</strain>
    </source>
</reference>
<dbReference type="HOGENOM" id="CLU_2045882_0_0_9"/>